<dbReference type="Proteomes" id="UP000893823">
    <property type="component" value="Unassembled WGS sequence"/>
</dbReference>
<reference evidence="2" key="2">
    <citation type="submission" date="2016-10" db="EMBL/GenBank/DDBJ databases">
        <authorList>
            <person name="de Groot N.N."/>
        </authorList>
    </citation>
    <scope>NUCLEOTIDE SEQUENCE [LARGE SCALE GENOMIC DNA]</scope>
    <source>
        <strain evidence="2">CPCC 202695</strain>
    </source>
</reference>
<dbReference type="SUPFAM" id="SSF159888">
    <property type="entry name" value="YdhG-like"/>
    <property type="match status" value="1"/>
</dbReference>
<dbReference type="EMBL" id="SODL02000001">
    <property type="protein sequence ID" value="MCP2366204.1"/>
    <property type="molecule type" value="Genomic_DNA"/>
</dbReference>
<evidence type="ECO:0000313" key="2">
    <source>
        <dbReference type="EMBL" id="SDS98100.1"/>
    </source>
</evidence>
<evidence type="ECO:0000313" key="4">
    <source>
        <dbReference type="Proteomes" id="UP000893823"/>
    </source>
</evidence>
<dbReference type="EMBL" id="LT629755">
    <property type="protein sequence ID" value="SDS98100.1"/>
    <property type="molecule type" value="Genomic_DNA"/>
</dbReference>
<dbReference type="Gene3D" id="3.90.1150.200">
    <property type="match status" value="1"/>
</dbReference>
<dbReference type="STRING" id="589382.SAMN04489721_2274"/>
<dbReference type="OrthoDB" id="3236524at2"/>
<dbReference type="RefSeq" id="WP_092672364.1">
    <property type="nucleotide sequence ID" value="NZ_BMDN01000001.1"/>
</dbReference>
<reference evidence="1" key="3">
    <citation type="submission" date="2022-06" db="EMBL/GenBank/DDBJ databases">
        <title>Genomic Encyclopedia of Type Strains, Phase III (KMG-III): the genomes of soil and plant-associated and newly described type strains.</title>
        <authorList>
            <person name="Whitman W."/>
        </authorList>
    </citation>
    <scope>NUCLEOTIDE SEQUENCE</scope>
    <source>
        <strain evidence="1">CPCC 202695</strain>
    </source>
</reference>
<name>A0A1H1WN76_9MICO</name>
<gene>
    <name evidence="1" type="ORF">BCL57_000346</name>
    <name evidence="2" type="ORF">SAMN04489721_2274</name>
</gene>
<sequence length="124" mass="13452">MSGNTDAAPQTVEDYIASFPDDIADRLRRTRAAILAEVPHPEEKMRYGIAAVMLGGRYALHFAGWKQHIGIYPVPTLPDPLESEVAPLRSGKDSVTFTHSVELPDALISRITAAIVSRRAAAAD</sequence>
<evidence type="ECO:0000313" key="1">
    <source>
        <dbReference type="EMBL" id="MCP2366204.1"/>
    </source>
</evidence>
<keyword evidence="4" id="KW-1185">Reference proteome</keyword>
<reference evidence="3" key="1">
    <citation type="submission" date="2016-10" db="EMBL/GenBank/DDBJ databases">
        <authorList>
            <person name="Varghese N."/>
            <person name="Submissions S."/>
        </authorList>
    </citation>
    <scope>NUCLEOTIDE SEQUENCE [LARGE SCALE GENOMIC DNA]</scope>
    <source>
        <strain evidence="3">CPCC 202695</strain>
    </source>
</reference>
<evidence type="ECO:0000313" key="3">
    <source>
        <dbReference type="Proteomes" id="UP000199482"/>
    </source>
</evidence>
<protein>
    <submittedName>
        <fullName evidence="2">Uncharacterized conserved protein YdhG, YjbR/CyaY-like superfamily, DUF1801 family</fullName>
    </submittedName>
    <submittedName>
        <fullName evidence="1">Uncharacterized protein YdhG (YjbR/CyaY superfamily)</fullName>
    </submittedName>
</protein>
<dbReference type="Proteomes" id="UP000199482">
    <property type="component" value="Chromosome I"/>
</dbReference>
<organism evidence="2 3">
    <name type="scientific">Agromyces flavus</name>
    <dbReference type="NCBI Taxonomy" id="589382"/>
    <lineage>
        <taxon>Bacteria</taxon>
        <taxon>Bacillati</taxon>
        <taxon>Actinomycetota</taxon>
        <taxon>Actinomycetes</taxon>
        <taxon>Micrococcales</taxon>
        <taxon>Microbacteriaceae</taxon>
        <taxon>Agromyces</taxon>
    </lineage>
</organism>
<accession>A0A1H1WN76</accession>
<proteinExistence type="predicted"/>
<dbReference type="AlphaFoldDB" id="A0A1H1WN76"/>